<comment type="function">
    <text evidence="10">Regulatory subunit of the condensin complex, a complex required for conversion of interphase chromatin into mitotic-like condense chromosomes. The condensin complex probably introduces positive supercoils into relaxed DNA in the presence of type I topoisomerases and converts nicked DNA into positive knotted forms in the presence of type II topoisomerases.</text>
</comment>
<evidence type="ECO:0000256" key="11">
    <source>
        <dbReference type="SAM" id="MobiDB-lite"/>
    </source>
</evidence>
<evidence type="ECO:0000259" key="12">
    <source>
        <dbReference type="Pfam" id="PF12717"/>
    </source>
</evidence>
<dbReference type="GO" id="GO:0000779">
    <property type="term" value="C:condensed chromosome, centromeric region"/>
    <property type="evidence" value="ECO:0007669"/>
    <property type="project" value="TreeGrafter"/>
</dbReference>
<keyword evidence="15" id="KW-1185">Reference proteome</keyword>
<dbReference type="PANTHER" id="PTHR14222:SF2">
    <property type="entry name" value="CONDENSIN COMPLEX SUBUNIT 1"/>
    <property type="match status" value="1"/>
</dbReference>
<evidence type="ECO:0000256" key="7">
    <source>
        <dbReference type="ARBA" id="ARBA00023067"/>
    </source>
</evidence>
<dbReference type="GO" id="GO:0005634">
    <property type="term" value="C:nucleus"/>
    <property type="evidence" value="ECO:0007669"/>
    <property type="project" value="UniProtKB-SubCell"/>
</dbReference>
<protein>
    <recommendedName>
        <fullName evidence="10">Condensin complex subunit 1</fullName>
    </recommendedName>
</protein>
<dbReference type="GO" id="GO:0000796">
    <property type="term" value="C:condensin complex"/>
    <property type="evidence" value="ECO:0007669"/>
    <property type="project" value="TreeGrafter"/>
</dbReference>
<dbReference type="GO" id="GO:0010032">
    <property type="term" value="P:meiotic chromosome condensation"/>
    <property type="evidence" value="ECO:0007669"/>
    <property type="project" value="TreeGrafter"/>
</dbReference>
<keyword evidence="6 10" id="KW-0498">Mitosis</keyword>
<evidence type="ECO:0000256" key="9">
    <source>
        <dbReference type="ARBA" id="ARBA00023306"/>
    </source>
</evidence>
<dbReference type="PANTHER" id="PTHR14222">
    <property type="entry name" value="CONDENSIN"/>
    <property type="match status" value="1"/>
</dbReference>
<comment type="similarity">
    <text evidence="3 10">Belongs to the CND1 (condensin subunit 1) family.</text>
</comment>
<evidence type="ECO:0000256" key="10">
    <source>
        <dbReference type="PIRNR" id="PIRNR017127"/>
    </source>
</evidence>
<feature type="domain" description="Condensin complex subunit 1 C-terminal" evidence="12">
    <location>
        <begin position="1074"/>
        <end position="1221"/>
    </location>
</feature>
<dbReference type="Gene3D" id="1.25.10.10">
    <property type="entry name" value="Leucine-rich Repeat Variant"/>
    <property type="match status" value="1"/>
</dbReference>
<reference evidence="14 15" key="1">
    <citation type="submission" date="2019-08" db="EMBL/GenBank/DDBJ databases">
        <title>The genome of the soybean aphid Biotype 1, its phylome, world population structure and adaptation to the North American continent.</title>
        <authorList>
            <person name="Giordano R."/>
            <person name="Donthu R.K."/>
            <person name="Hernandez A.G."/>
            <person name="Wright C.L."/>
            <person name="Zimin A.V."/>
        </authorList>
    </citation>
    <scope>NUCLEOTIDE SEQUENCE [LARGE SCALE GENOMIC DNA]</scope>
    <source>
        <tissue evidence="14">Whole aphids</tissue>
    </source>
</reference>
<dbReference type="InterPro" id="IPR032682">
    <property type="entry name" value="Cnd1_C"/>
</dbReference>
<organism evidence="14 15">
    <name type="scientific">Aphis glycines</name>
    <name type="common">Soybean aphid</name>
    <dbReference type="NCBI Taxonomy" id="307491"/>
    <lineage>
        <taxon>Eukaryota</taxon>
        <taxon>Metazoa</taxon>
        <taxon>Ecdysozoa</taxon>
        <taxon>Arthropoda</taxon>
        <taxon>Hexapoda</taxon>
        <taxon>Insecta</taxon>
        <taxon>Pterygota</taxon>
        <taxon>Neoptera</taxon>
        <taxon>Paraneoptera</taxon>
        <taxon>Hemiptera</taxon>
        <taxon>Sternorrhyncha</taxon>
        <taxon>Aphidomorpha</taxon>
        <taxon>Aphidoidea</taxon>
        <taxon>Aphididae</taxon>
        <taxon>Aphidini</taxon>
        <taxon>Aphis</taxon>
        <taxon>Aphis</taxon>
    </lineage>
</organism>
<dbReference type="SUPFAM" id="SSF48371">
    <property type="entry name" value="ARM repeat"/>
    <property type="match status" value="1"/>
</dbReference>
<feature type="region of interest" description="Disordered" evidence="11">
    <location>
        <begin position="1360"/>
        <end position="1384"/>
    </location>
</feature>
<accession>A0A6G0TIP4</accession>
<dbReference type="InterPro" id="IPR007673">
    <property type="entry name" value="Condensin_cplx_su1"/>
</dbReference>
<evidence type="ECO:0000313" key="14">
    <source>
        <dbReference type="EMBL" id="KAE9533586.1"/>
    </source>
</evidence>
<evidence type="ECO:0000259" key="13">
    <source>
        <dbReference type="Pfam" id="PF12922"/>
    </source>
</evidence>
<evidence type="ECO:0000256" key="4">
    <source>
        <dbReference type="ARBA" id="ARBA00022454"/>
    </source>
</evidence>
<dbReference type="GO" id="GO:0007076">
    <property type="term" value="P:mitotic chromosome condensation"/>
    <property type="evidence" value="ECO:0007669"/>
    <property type="project" value="InterPro"/>
</dbReference>
<dbReference type="Proteomes" id="UP000475862">
    <property type="component" value="Unassembled WGS sequence"/>
</dbReference>
<dbReference type="InterPro" id="IPR011989">
    <property type="entry name" value="ARM-like"/>
</dbReference>
<gene>
    <name evidence="14" type="ORF">AGLY_009224</name>
</gene>
<name>A0A6G0TIP4_APHGL</name>
<evidence type="ECO:0000256" key="5">
    <source>
        <dbReference type="ARBA" id="ARBA00022618"/>
    </source>
</evidence>
<dbReference type="EMBL" id="VYZN01000034">
    <property type="protein sequence ID" value="KAE9533586.1"/>
    <property type="molecule type" value="Genomic_DNA"/>
</dbReference>
<dbReference type="OrthoDB" id="436262at2759"/>
<evidence type="ECO:0000313" key="15">
    <source>
        <dbReference type="Proteomes" id="UP000475862"/>
    </source>
</evidence>
<keyword evidence="7 10" id="KW-0226">DNA condensation</keyword>
<feature type="domain" description="Condensin complex subunit 1 N-terminal" evidence="13">
    <location>
        <begin position="102"/>
        <end position="245"/>
    </location>
</feature>
<keyword evidence="9 10" id="KW-0131">Cell cycle</keyword>
<dbReference type="PIRSF" id="PIRSF017127">
    <property type="entry name" value="Condensin_D2"/>
    <property type="match status" value="1"/>
</dbReference>
<evidence type="ECO:0000256" key="2">
    <source>
        <dbReference type="ARBA" id="ARBA00004286"/>
    </source>
</evidence>
<dbReference type="Pfam" id="PF12922">
    <property type="entry name" value="Cnd1_N"/>
    <property type="match status" value="1"/>
</dbReference>
<dbReference type="InterPro" id="IPR016024">
    <property type="entry name" value="ARM-type_fold"/>
</dbReference>
<dbReference type="InterPro" id="IPR024324">
    <property type="entry name" value="Condensin_cplx_su1_N"/>
</dbReference>
<comment type="subcellular location">
    <subcellularLocation>
        <location evidence="2">Chromosome</location>
    </subcellularLocation>
    <subcellularLocation>
        <location evidence="1">Nucleus</location>
    </subcellularLocation>
</comment>
<dbReference type="GO" id="GO:0042393">
    <property type="term" value="F:histone binding"/>
    <property type="evidence" value="ECO:0007669"/>
    <property type="project" value="TreeGrafter"/>
</dbReference>
<dbReference type="GO" id="GO:0051301">
    <property type="term" value="P:cell division"/>
    <property type="evidence" value="ECO:0007669"/>
    <property type="project" value="UniProtKB-KW"/>
</dbReference>
<sequence>MANKDFFIYTDRSQLQIPSTVEYRVQKLLDPKELKPSIKACYEDLKSEGAQSIFKNFDKLFSMIELIDQIDFHQLHFVYENILVNSLNIIASHFISYGEIEDMPLDLKHQFTNIIKMNIYLFVEFVHSFNTKFETHYKEYKLLLLETKGKNKKQDVIQKHISDYNWNWEDKLSIGFKAINSIISNNITQLNDPPYIDHTLISYIAFCCYTQLENPNIALVRTKSLCDSIMQILAIFITDYDHTEQFKIKVVHLLKLYEHLSLPLANIVLQVIKSGNNRSSLIELIIKEIAETGEVDSIKEINNQEIAGGKSCCAFLVEIARHCPQLLLPNIEHLLPCLENDPYTMRICVLSVLKELIIHVLNNDELNEFERKTRNDYLIIMQDHLLDVNAFVRSKVLHLFTDIINVDCLPKHMYGIILDCAEERLHDKSAYVTKRAIQLIITLIKLNPFSYDFSEDKLLDKLKEENYTLKCTKILHKLKIDSEIVKDDMWPSIEISLKLFLELNFEDKNVDTFGKVEVLKDMELPEVLLKIKSSITSYKFKSALKYLLCGRETFKDEPLFQVQDENNLSDQYIIVLKNIWYYENPMISMDLNNIEKLQRMNSNDLHMHIFSTELKIMHLQKLQIRYLKGNLRVTSNDDHDSQKNCEKYLHTIKKSLNTISQLMFGNTSSESLEAIDFFTIAYKFGVPHTQAGIDAMLTLIYSSDSKIKEAMMNSYKTIYLNIEEDIDTSTTRAETIMTRLVSLIKTLSVTNRRAFKALLIEWIKNKTLDDECIKVLWAWFSKSKDISEEDQVVAALMLSLLASAQPSMAMGNLDSILHYGLCGNYQLFIYSCNILESITHKNYKRFTENHELVPKVFNVIQKCFNESDDQLFNDVASNAVNIIYKLTIKPDITCMRFIKELYSSMINKNDPQQEDDQVQFNSVMFAKFIYIIGHTALQQYNHLENYVAKELILKAKAKYQIKSSKVSIANERDDEHDSEIEAEIEAINDHIRQICDEKLVYGNGIFARFSKYIVDSCVSNHKYLKASAITSLIKFMLISSKFCTEQLPMFLNLIENSDNFEIVIDLVSGFGCLIFKHPNLLEPCIDKLYARLHDKCNLVRYSTLMTIIDLIRQEMIKVKGKIAGIAKLLVDEDETINYTARQFFGVIAEKGNTLYNVLSDIISILSNPEDLVPEYDFQSIMKFLLPLIKKERQIESIVNKLCTRLKESNDKIQEYYISYCLMLIKYTDKSLIKLSDNISCYMDKLQNPKVYMSFNKLISTNSKMAKPATKEILNELSRKIEKIVEDYDNADPILIKNPRKCLSTVKKKIPISIANESSENEIEPLKLVTKQSGRCQNKVKRKLIEKNSEGGENDEELAHIKANEDSETDNSDINIIKRAKRQNE</sequence>
<dbReference type="Pfam" id="PF12717">
    <property type="entry name" value="Cnd1"/>
    <property type="match status" value="1"/>
</dbReference>
<keyword evidence="5 10" id="KW-0132">Cell division</keyword>
<evidence type="ECO:0000256" key="8">
    <source>
        <dbReference type="ARBA" id="ARBA00023242"/>
    </source>
</evidence>
<keyword evidence="4" id="KW-0158">Chromosome</keyword>
<dbReference type="InterPro" id="IPR026971">
    <property type="entry name" value="CND1/NCAPD3"/>
</dbReference>
<comment type="caution">
    <text evidence="14">The sequence shown here is derived from an EMBL/GenBank/DDBJ whole genome shotgun (WGS) entry which is preliminary data.</text>
</comment>
<evidence type="ECO:0000256" key="1">
    <source>
        <dbReference type="ARBA" id="ARBA00004123"/>
    </source>
</evidence>
<evidence type="ECO:0000256" key="6">
    <source>
        <dbReference type="ARBA" id="ARBA00022776"/>
    </source>
</evidence>
<keyword evidence="8" id="KW-0539">Nucleus</keyword>
<evidence type="ECO:0000256" key="3">
    <source>
        <dbReference type="ARBA" id="ARBA00009606"/>
    </source>
</evidence>
<proteinExistence type="inferred from homology"/>